<reference evidence="2" key="2">
    <citation type="submission" date="2018-03" db="EMBL/GenBank/DDBJ databases">
        <title>The Triticum urartu genome reveals the dynamic nature of wheat genome evolution.</title>
        <authorList>
            <person name="Ling H."/>
            <person name="Ma B."/>
            <person name="Shi X."/>
            <person name="Liu H."/>
            <person name="Dong L."/>
            <person name="Sun H."/>
            <person name="Cao Y."/>
            <person name="Gao Q."/>
            <person name="Zheng S."/>
            <person name="Li Y."/>
            <person name="Yu Y."/>
            <person name="Du H."/>
            <person name="Qi M."/>
            <person name="Li Y."/>
            <person name="Yu H."/>
            <person name="Cui Y."/>
            <person name="Wang N."/>
            <person name="Chen C."/>
            <person name="Wu H."/>
            <person name="Zhao Y."/>
            <person name="Zhang J."/>
            <person name="Li Y."/>
            <person name="Zhou W."/>
            <person name="Zhang B."/>
            <person name="Hu W."/>
            <person name="Eijk M."/>
            <person name="Tang J."/>
            <person name="Witsenboer H."/>
            <person name="Zhao S."/>
            <person name="Li Z."/>
            <person name="Zhang A."/>
            <person name="Wang D."/>
            <person name="Liang C."/>
        </authorList>
    </citation>
    <scope>NUCLEOTIDE SEQUENCE [LARGE SCALE GENOMIC DNA]</scope>
    <source>
        <strain evidence="2">cv. G1812</strain>
    </source>
</reference>
<keyword evidence="1" id="KW-0472">Membrane</keyword>
<dbReference type="Gramene" id="TuG1812G0600000627.01.T01">
    <property type="protein sequence ID" value="TuG1812G0600000627.01.T01"/>
    <property type="gene ID" value="TuG1812G0600000627.01"/>
</dbReference>
<evidence type="ECO:0000313" key="3">
    <source>
        <dbReference type="Proteomes" id="UP000015106"/>
    </source>
</evidence>
<name>A0A8R7QN66_TRIUA</name>
<sequence>LSLSLSLTASFSVDQGPAPQAARCSGVPLLISCSWNNCISRNTCCIWFWFPSLPQLHLQNTCITHIHKVLRVHKKGNTAPRTHRRPNSHRTAWAALSPLCVGKLALYHGLSTLFLSLGIIMCLLTCSGHIAAETCNSPCLSCHVIFVFLLVILEAAIAADVFLNRYWEEDKSHQTWL</sequence>
<evidence type="ECO:0000313" key="2">
    <source>
        <dbReference type="EnsemblPlants" id="TuG1812G0600000627.01.T01"/>
    </source>
</evidence>
<reference evidence="3" key="1">
    <citation type="journal article" date="2013" name="Nature">
        <title>Draft genome of the wheat A-genome progenitor Triticum urartu.</title>
        <authorList>
            <person name="Ling H.Q."/>
            <person name="Zhao S."/>
            <person name="Liu D."/>
            <person name="Wang J."/>
            <person name="Sun H."/>
            <person name="Zhang C."/>
            <person name="Fan H."/>
            <person name="Li D."/>
            <person name="Dong L."/>
            <person name="Tao Y."/>
            <person name="Gao C."/>
            <person name="Wu H."/>
            <person name="Li Y."/>
            <person name="Cui Y."/>
            <person name="Guo X."/>
            <person name="Zheng S."/>
            <person name="Wang B."/>
            <person name="Yu K."/>
            <person name="Liang Q."/>
            <person name="Yang W."/>
            <person name="Lou X."/>
            <person name="Chen J."/>
            <person name="Feng M."/>
            <person name="Jian J."/>
            <person name="Zhang X."/>
            <person name="Luo G."/>
            <person name="Jiang Y."/>
            <person name="Liu J."/>
            <person name="Wang Z."/>
            <person name="Sha Y."/>
            <person name="Zhang B."/>
            <person name="Wu H."/>
            <person name="Tang D."/>
            <person name="Shen Q."/>
            <person name="Xue P."/>
            <person name="Zou S."/>
            <person name="Wang X."/>
            <person name="Liu X."/>
            <person name="Wang F."/>
            <person name="Yang Y."/>
            <person name="An X."/>
            <person name="Dong Z."/>
            <person name="Zhang K."/>
            <person name="Zhang X."/>
            <person name="Luo M.C."/>
            <person name="Dvorak J."/>
            <person name="Tong Y."/>
            <person name="Wang J."/>
            <person name="Yang H."/>
            <person name="Li Z."/>
            <person name="Wang D."/>
            <person name="Zhang A."/>
            <person name="Wang J."/>
        </authorList>
    </citation>
    <scope>NUCLEOTIDE SEQUENCE</scope>
    <source>
        <strain evidence="3">cv. G1812</strain>
    </source>
</reference>
<organism evidence="2 3">
    <name type="scientific">Triticum urartu</name>
    <name type="common">Red wild einkorn</name>
    <name type="synonym">Crithodium urartu</name>
    <dbReference type="NCBI Taxonomy" id="4572"/>
    <lineage>
        <taxon>Eukaryota</taxon>
        <taxon>Viridiplantae</taxon>
        <taxon>Streptophyta</taxon>
        <taxon>Embryophyta</taxon>
        <taxon>Tracheophyta</taxon>
        <taxon>Spermatophyta</taxon>
        <taxon>Magnoliopsida</taxon>
        <taxon>Liliopsida</taxon>
        <taxon>Poales</taxon>
        <taxon>Poaceae</taxon>
        <taxon>BOP clade</taxon>
        <taxon>Pooideae</taxon>
        <taxon>Triticodae</taxon>
        <taxon>Triticeae</taxon>
        <taxon>Triticinae</taxon>
        <taxon>Triticum</taxon>
    </lineage>
</organism>
<proteinExistence type="predicted"/>
<dbReference type="EnsemblPlants" id="TuG1812G0600000627.01.T01">
    <property type="protein sequence ID" value="TuG1812G0600000627.01.T01"/>
    <property type="gene ID" value="TuG1812G0600000627.01"/>
</dbReference>
<keyword evidence="1" id="KW-1133">Transmembrane helix</keyword>
<dbReference type="Proteomes" id="UP000015106">
    <property type="component" value="Chromosome 6"/>
</dbReference>
<keyword evidence="3" id="KW-1185">Reference proteome</keyword>
<protein>
    <submittedName>
        <fullName evidence="2">Uncharacterized protein</fullName>
    </submittedName>
</protein>
<feature type="transmembrane region" description="Helical" evidence="1">
    <location>
        <begin position="144"/>
        <end position="163"/>
    </location>
</feature>
<dbReference type="AlphaFoldDB" id="A0A8R7QN66"/>
<feature type="transmembrane region" description="Helical" evidence="1">
    <location>
        <begin position="113"/>
        <end position="132"/>
    </location>
</feature>
<evidence type="ECO:0000256" key="1">
    <source>
        <dbReference type="SAM" id="Phobius"/>
    </source>
</evidence>
<reference evidence="2" key="3">
    <citation type="submission" date="2022-06" db="UniProtKB">
        <authorList>
            <consortium name="EnsemblPlants"/>
        </authorList>
    </citation>
    <scope>IDENTIFICATION</scope>
</reference>
<accession>A0A8R7QN66</accession>
<keyword evidence="1" id="KW-0812">Transmembrane</keyword>